<dbReference type="InterPro" id="IPR001940">
    <property type="entry name" value="Peptidase_S1C"/>
</dbReference>
<comment type="caution">
    <text evidence="2">The sequence shown here is derived from an EMBL/GenBank/DDBJ whole genome shotgun (WGS) entry which is preliminary data.</text>
</comment>
<protein>
    <submittedName>
        <fullName evidence="2">Putative serine protease, trypsin family</fullName>
    </submittedName>
</protein>
<keyword evidence="3" id="KW-1185">Reference proteome</keyword>
<dbReference type="InterPro" id="IPR002477">
    <property type="entry name" value="Peptidoglycan-bd-like"/>
</dbReference>
<dbReference type="PANTHER" id="PTHR43019:SF23">
    <property type="entry name" value="PROTEASE DO-LIKE 5, CHLOROPLASTIC"/>
    <property type="match status" value="1"/>
</dbReference>
<dbReference type="GO" id="GO:0004252">
    <property type="term" value="F:serine-type endopeptidase activity"/>
    <property type="evidence" value="ECO:0007669"/>
    <property type="project" value="InterPro"/>
</dbReference>
<dbReference type="InterPro" id="IPR036366">
    <property type="entry name" value="PGBDSf"/>
</dbReference>
<dbReference type="Pfam" id="PF01471">
    <property type="entry name" value="PG_binding_1"/>
    <property type="match status" value="1"/>
</dbReference>
<keyword evidence="2" id="KW-0378">Hydrolase</keyword>
<dbReference type="InterPro" id="IPR036365">
    <property type="entry name" value="PGBD-like_sf"/>
</dbReference>
<keyword evidence="2" id="KW-0645">Protease</keyword>
<organism evidence="2 3">
    <name type="scientific">Aurantimonas manganoxydans (strain ATCC BAA-1229 / DSM 21871 / SI85-9A1)</name>
    <dbReference type="NCBI Taxonomy" id="287752"/>
    <lineage>
        <taxon>Bacteria</taxon>
        <taxon>Pseudomonadati</taxon>
        <taxon>Pseudomonadota</taxon>
        <taxon>Alphaproteobacteria</taxon>
        <taxon>Hyphomicrobiales</taxon>
        <taxon>Aurantimonadaceae</taxon>
        <taxon>Aurantimonas</taxon>
    </lineage>
</organism>
<proteinExistence type="predicted"/>
<reference evidence="2 3" key="1">
    <citation type="journal article" date="2008" name="Appl. Environ. Microbiol.">
        <title>Genomic insights into Mn(II) oxidation by the marine alphaproteobacterium Aurantimonas sp. strain SI85-9A1.</title>
        <authorList>
            <person name="Dick G.J."/>
            <person name="Podell S."/>
            <person name="Johnson H.A."/>
            <person name="Rivera-Espinoza Y."/>
            <person name="Bernier-Latmani R."/>
            <person name="McCarthy J.K."/>
            <person name="Torpey J.W."/>
            <person name="Clement B.G."/>
            <person name="Gaasterland T."/>
            <person name="Tebo B.M."/>
        </authorList>
    </citation>
    <scope>NUCLEOTIDE SEQUENCE [LARGE SCALE GENOMIC DNA]</scope>
    <source>
        <strain evidence="2 3">SI85-9A1</strain>
    </source>
</reference>
<sequence length="523" mass="55233">MLVCHRLMMGDDMRRSARVLMTVLALGAMPMATPSFGAQGSQLAVAYNDQTDLDFRKGLQIRLSWTGDYAGAYDGQIAASSLRAIRDFQARHGMVADGVIDEAMLRLLIQKSDGAEAATGMALIDDAVTGQRVPLPMRLVEDLGPTDVGHLWRAADKTVEIETVRIAGTGQTLRGLFDVLSTPTPDRSVANAEFGGEWFTLDGNAGDHDYVMRFSAKGGDLRGFSVSYAKDRAKVMRPYVAVAGNLFEPFAGEPQAPLVASREPNAFSALLARSHTNGAFESRYAMASVDPKQPNLFEMPSPAPAKAAPAPVAQKPEFDMAGSGFVVSDDGWLLTNAHVVRACTSVLVGEQQVATKTILDTDNDLALVKVDGAVGEPLAMSVTKPRLGEDVLALGYPLRSILADSLNVTRGNVSSLLGLANDERYLQISAPVQPGNSGGPLVDLAGRVVGVVTAKLNAVAVADATGDIPQSINFAVRPDAAVAFLDRNAVAYETADASLPLESVPDATAAVKDSVLPIICVGR</sequence>
<evidence type="ECO:0000313" key="2">
    <source>
        <dbReference type="EMBL" id="EAS49591.1"/>
    </source>
</evidence>
<dbReference type="SUPFAM" id="SSF50494">
    <property type="entry name" value="Trypsin-like serine proteases"/>
    <property type="match status" value="1"/>
</dbReference>
<dbReference type="Gene3D" id="1.10.101.10">
    <property type="entry name" value="PGBD-like superfamily/PGBD"/>
    <property type="match status" value="1"/>
</dbReference>
<dbReference type="Pfam" id="PF13365">
    <property type="entry name" value="Trypsin_2"/>
    <property type="match status" value="1"/>
</dbReference>
<dbReference type="EMBL" id="AAPJ01000004">
    <property type="protein sequence ID" value="EAS49591.1"/>
    <property type="molecule type" value="Genomic_DNA"/>
</dbReference>
<dbReference type="GO" id="GO:0006508">
    <property type="term" value="P:proteolysis"/>
    <property type="evidence" value="ECO:0007669"/>
    <property type="project" value="UniProtKB-KW"/>
</dbReference>
<feature type="domain" description="Peptidoglycan binding-like" evidence="1">
    <location>
        <begin position="58"/>
        <end position="108"/>
    </location>
</feature>
<evidence type="ECO:0000313" key="3">
    <source>
        <dbReference type="Proteomes" id="UP000000321"/>
    </source>
</evidence>
<dbReference type="Proteomes" id="UP000000321">
    <property type="component" value="Unassembled WGS sequence"/>
</dbReference>
<dbReference type="SUPFAM" id="SSF47090">
    <property type="entry name" value="PGBD-like"/>
    <property type="match status" value="1"/>
</dbReference>
<evidence type="ECO:0000259" key="1">
    <source>
        <dbReference type="Pfam" id="PF01471"/>
    </source>
</evidence>
<dbReference type="AlphaFoldDB" id="Q1YHI8"/>
<dbReference type="BioCyc" id="AURANTIMONAS:SI859A1_00244-MONOMER"/>
<dbReference type="InterPro" id="IPR009003">
    <property type="entry name" value="Peptidase_S1_PA"/>
</dbReference>
<dbReference type="InterPro" id="IPR043504">
    <property type="entry name" value="Peptidase_S1_PA_chymotrypsin"/>
</dbReference>
<dbReference type="PRINTS" id="PR00834">
    <property type="entry name" value="PROTEASES2C"/>
</dbReference>
<dbReference type="HOGENOM" id="CLU_530814_0_0_5"/>
<dbReference type="Gene3D" id="2.40.10.10">
    <property type="entry name" value="Trypsin-like serine proteases"/>
    <property type="match status" value="2"/>
</dbReference>
<name>Q1YHI8_AURMS</name>
<accession>Q1YHI8</accession>
<gene>
    <name evidence="2" type="ORF">SI859A1_00244</name>
</gene>
<dbReference type="PANTHER" id="PTHR43019">
    <property type="entry name" value="SERINE ENDOPROTEASE DEGS"/>
    <property type="match status" value="1"/>
</dbReference>